<feature type="domain" description="Fibronectin type-III" evidence="9">
    <location>
        <begin position="174"/>
        <end position="274"/>
    </location>
</feature>
<evidence type="ECO:0000313" key="10">
    <source>
        <dbReference type="EMBL" id="KAK2569602.1"/>
    </source>
</evidence>
<keyword evidence="4" id="KW-0675">Receptor</keyword>
<dbReference type="Proteomes" id="UP001249851">
    <property type="component" value="Unassembled WGS sequence"/>
</dbReference>
<dbReference type="GO" id="GO:0019955">
    <property type="term" value="F:cytokine binding"/>
    <property type="evidence" value="ECO:0007669"/>
    <property type="project" value="TreeGrafter"/>
</dbReference>
<dbReference type="PROSITE" id="PS51257">
    <property type="entry name" value="PROKAR_LIPOPROTEIN"/>
    <property type="match status" value="1"/>
</dbReference>
<keyword evidence="2" id="KW-0677">Repeat</keyword>
<keyword evidence="3" id="KW-1015">Disulfide bond</keyword>
<dbReference type="PANTHER" id="PTHR23036">
    <property type="entry name" value="CYTOKINE RECEPTOR"/>
    <property type="match status" value="1"/>
</dbReference>
<dbReference type="SMART" id="SM00060">
    <property type="entry name" value="FN3"/>
    <property type="match status" value="2"/>
</dbReference>
<accession>A0AAD9QXZ5</accession>
<dbReference type="SUPFAM" id="SSF56436">
    <property type="entry name" value="C-type lectin-like"/>
    <property type="match status" value="1"/>
</dbReference>
<evidence type="ECO:0000256" key="2">
    <source>
        <dbReference type="ARBA" id="ARBA00022737"/>
    </source>
</evidence>
<dbReference type="PANTHER" id="PTHR23036:SF151">
    <property type="entry name" value="FIBRONECTIN TYPE-III DOMAIN-CONTAINING PROTEIN"/>
    <property type="match status" value="1"/>
</dbReference>
<organism evidence="10 11">
    <name type="scientific">Acropora cervicornis</name>
    <name type="common">Staghorn coral</name>
    <dbReference type="NCBI Taxonomy" id="6130"/>
    <lineage>
        <taxon>Eukaryota</taxon>
        <taxon>Metazoa</taxon>
        <taxon>Cnidaria</taxon>
        <taxon>Anthozoa</taxon>
        <taxon>Hexacorallia</taxon>
        <taxon>Scleractinia</taxon>
        <taxon>Astrocoeniina</taxon>
        <taxon>Acroporidae</taxon>
        <taxon>Acropora</taxon>
    </lineage>
</organism>
<dbReference type="CDD" id="cd00037">
    <property type="entry name" value="CLECT"/>
    <property type="match status" value="1"/>
</dbReference>
<dbReference type="Gene3D" id="2.60.40.10">
    <property type="entry name" value="Immunoglobulins"/>
    <property type="match status" value="2"/>
</dbReference>
<dbReference type="InterPro" id="IPR003961">
    <property type="entry name" value="FN3_dom"/>
</dbReference>
<keyword evidence="5" id="KW-0325">Glycoprotein</keyword>
<feature type="domain" description="C-type lectin" evidence="8">
    <location>
        <begin position="29"/>
        <end position="160"/>
    </location>
</feature>
<dbReference type="SUPFAM" id="SSF49265">
    <property type="entry name" value="Fibronectin type III"/>
    <property type="match status" value="1"/>
</dbReference>
<keyword evidence="6" id="KW-0472">Membrane</keyword>
<keyword evidence="6" id="KW-1133">Transmembrane helix</keyword>
<comment type="caution">
    <text evidence="10">The sequence shown here is derived from an EMBL/GenBank/DDBJ whole genome shotgun (WGS) entry which is preliminary data.</text>
</comment>
<dbReference type="InterPro" id="IPR016186">
    <property type="entry name" value="C-type_lectin-like/link_sf"/>
</dbReference>
<keyword evidence="11" id="KW-1185">Reference proteome</keyword>
<dbReference type="InterPro" id="IPR050379">
    <property type="entry name" value="Type-I_Cytokine_Rcpt"/>
</dbReference>
<protein>
    <submittedName>
        <fullName evidence="10">Protein sidekick-2</fullName>
    </submittedName>
</protein>
<feature type="transmembrane region" description="Helical" evidence="6">
    <location>
        <begin position="391"/>
        <end position="414"/>
    </location>
</feature>
<dbReference type="PROSITE" id="PS50853">
    <property type="entry name" value="FN3"/>
    <property type="match status" value="2"/>
</dbReference>
<name>A0AAD9QXZ5_ACRCE</name>
<dbReference type="GO" id="GO:0004896">
    <property type="term" value="F:cytokine receptor activity"/>
    <property type="evidence" value="ECO:0007669"/>
    <property type="project" value="TreeGrafter"/>
</dbReference>
<dbReference type="SMART" id="SM00034">
    <property type="entry name" value="CLECT"/>
    <property type="match status" value="1"/>
</dbReference>
<dbReference type="PROSITE" id="PS50041">
    <property type="entry name" value="C_TYPE_LECTIN_2"/>
    <property type="match status" value="1"/>
</dbReference>
<evidence type="ECO:0000256" key="1">
    <source>
        <dbReference type="ARBA" id="ARBA00022729"/>
    </source>
</evidence>
<feature type="chain" id="PRO_5042042479" evidence="7">
    <location>
        <begin position="24"/>
        <end position="512"/>
    </location>
</feature>
<reference evidence="10" key="1">
    <citation type="journal article" date="2023" name="G3 (Bethesda)">
        <title>Whole genome assembly and annotation of the endangered Caribbean coral Acropora cervicornis.</title>
        <authorList>
            <person name="Selwyn J.D."/>
            <person name="Vollmer S.V."/>
        </authorList>
    </citation>
    <scope>NUCLEOTIDE SEQUENCE</scope>
    <source>
        <strain evidence="10">K2</strain>
    </source>
</reference>
<dbReference type="Pfam" id="PF00059">
    <property type="entry name" value="Lectin_C"/>
    <property type="match status" value="1"/>
</dbReference>
<evidence type="ECO:0000313" key="11">
    <source>
        <dbReference type="Proteomes" id="UP001249851"/>
    </source>
</evidence>
<sequence>MSRKQMFFAVVLVITCFISKSCGLTSFLFGCSNYTFHESPLFPLTWVQSMRWCNSSGSDLVSIDEFKEWEFLAKAIQELRSMRYFIGLRGDKKTRQWTWLSNGKSLNASRGEFPWAKGEPTNNEGMNCATMYNDYGQDLFGQFDDWNCHLRRFDTGYICESAVACKDHKALSEAPISFNVTSLTATSVSASRQLPQDVLLYRIAVRGFKLHYRLRSSSALQSSEATTIVLNDSCMSKDVSGLEKYTEYEFQVLTLTGFANSPVSSVKVVRTMEDVPSVAPVNLTVAFETSTSILASWLLPPVDSRSGIIMGFKLFYKRKGSAESENTVVVQGGTTLRKTITGLLKYTEYEVQVLAYTSVGDGPRTPVKTVTTAREFSKTGRTGQTGHDSRFVIAVITFSCVILLLLIPIGLLLWRVRKISRQNTNALEKLRTLGQAKSDGALMSLGEREQPAYMALQWHLRGQSREHRYQTSKGKLENTEYYNVPLNSEYYNVQLKRVNALRDSGDYENAPF</sequence>
<evidence type="ECO:0000256" key="5">
    <source>
        <dbReference type="ARBA" id="ARBA00023180"/>
    </source>
</evidence>
<keyword evidence="1 7" id="KW-0732">Signal</keyword>
<evidence type="ECO:0000259" key="9">
    <source>
        <dbReference type="PROSITE" id="PS50853"/>
    </source>
</evidence>
<gene>
    <name evidence="10" type="ORF">P5673_005429</name>
</gene>
<dbReference type="GO" id="GO:0043235">
    <property type="term" value="C:receptor complex"/>
    <property type="evidence" value="ECO:0007669"/>
    <property type="project" value="TreeGrafter"/>
</dbReference>
<dbReference type="EMBL" id="JARQWQ010000009">
    <property type="protein sequence ID" value="KAK2569602.1"/>
    <property type="molecule type" value="Genomic_DNA"/>
</dbReference>
<evidence type="ECO:0000259" key="8">
    <source>
        <dbReference type="PROSITE" id="PS50041"/>
    </source>
</evidence>
<dbReference type="InterPro" id="IPR001304">
    <property type="entry name" value="C-type_lectin-like"/>
</dbReference>
<evidence type="ECO:0000256" key="4">
    <source>
        <dbReference type="ARBA" id="ARBA00023170"/>
    </source>
</evidence>
<reference evidence="10" key="2">
    <citation type="journal article" date="2023" name="Science">
        <title>Genomic signatures of disease resistance in endangered staghorn corals.</title>
        <authorList>
            <person name="Vollmer S.V."/>
            <person name="Selwyn J.D."/>
            <person name="Despard B.A."/>
            <person name="Roesel C.L."/>
        </authorList>
    </citation>
    <scope>NUCLEOTIDE SEQUENCE</scope>
    <source>
        <strain evidence="10">K2</strain>
    </source>
</reference>
<dbReference type="Pfam" id="PF00041">
    <property type="entry name" value="fn3"/>
    <property type="match status" value="1"/>
</dbReference>
<dbReference type="CDD" id="cd00063">
    <property type="entry name" value="FN3"/>
    <property type="match status" value="2"/>
</dbReference>
<dbReference type="InterPro" id="IPR016187">
    <property type="entry name" value="CTDL_fold"/>
</dbReference>
<dbReference type="InterPro" id="IPR036116">
    <property type="entry name" value="FN3_sf"/>
</dbReference>
<dbReference type="FunFam" id="2.60.40.10:FF:000028">
    <property type="entry name" value="Neuronal cell adhesion molecule"/>
    <property type="match status" value="1"/>
</dbReference>
<dbReference type="Gene3D" id="3.10.100.10">
    <property type="entry name" value="Mannose-Binding Protein A, subunit A"/>
    <property type="match status" value="1"/>
</dbReference>
<dbReference type="AlphaFoldDB" id="A0AAD9QXZ5"/>
<evidence type="ECO:0000256" key="6">
    <source>
        <dbReference type="SAM" id="Phobius"/>
    </source>
</evidence>
<feature type="signal peptide" evidence="7">
    <location>
        <begin position="1"/>
        <end position="23"/>
    </location>
</feature>
<evidence type="ECO:0000256" key="3">
    <source>
        <dbReference type="ARBA" id="ARBA00023157"/>
    </source>
</evidence>
<feature type="domain" description="Fibronectin type-III" evidence="9">
    <location>
        <begin position="279"/>
        <end position="375"/>
    </location>
</feature>
<keyword evidence="6" id="KW-0812">Transmembrane</keyword>
<dbReference type="InterPro" id="IPR013783">
    <property type="entry name" value="Ig-like_fold"/>
</dbReference>
<proteinExistence type="predicted"/>
<dbReference type="GO" id="GO:0009897">
    <property type="term" value="C:external side of plasma membrane"/>
    <property type="evidence" value="ECO:0007669"/>
    <property type="project" value="TreeGrafter"/>
</dbReference>
<evidence type="ECO:0000256" key="7">
    <source>
        <dbReference type="SAM" id="SignalP"/>
    </source>
</evidence>